<evidence type="ECO:0000313" key="10">
    <source>
        <dbReference type="Proteomes" id="UP000186221"/>
    </source>
</evidence>
<keyword evidence="2" id="KW-1003">Cell membrane</keyword>
<evidence type="ECO:0000256" key="1">
    <source>
        <dbReference type="ARBA" id="ARBA00004651"/>
    </source>
</evidence>
<comment type="subcellular location">
    <subcellularLocation>
        <location evidence="1">Cell membrane</location>
        <topology evidence="1">Multi-pass membrane protein</topology>
    </subcellularLocation>
</comment>
<keyword evidence="7 8" id="KW-0472">Membrane</keyword>
<protein>
    <recommendedName>
        <fullName evidence="11">Dolichyl-phosphate-mannose-protein mannosyltransferase</fullName>
    </recommendedName>
</protein>
<dbReference type="InterPro" id="IPR050297">
    <property type="entry name" value="LipidA_mod_glycosyltrf_83"/>
</dbReference>
<evidence type="ECO:0000256" key="2">
    <source>
        <dbReference type="ARBA" id="ARBA00022475"/>
    </source>
</evidence>
<evidence type="ECO:0000313" key="9">
    <source>
        <dbReference type="EMBL" id="SIS42971.1"/>
    </source>
</evidence>
<evidence type="ECO:0000256" key="5">
    <source>
        <dbReference type="ARBA" id="ARBA00022692"/>
    </source>
</evidence>
<feature type="transmembrane region" description="Helical" evidence="8">
    <location>
        <begin position="142"/>
        <end position="159"/>
    </location>
</feature>
<keyword evidence="5 8" id="KW-0812">Transmembrane</keyword>
<accession>A0A1N7J175</accession>
<feature type="transmembrane region" description="Helical" evidence="8">
    <location>
        <begin position="329"/>
        <end position="349"/>
    </location>
</feature>
<name>A0A1N7J175_9RHOB</name>
<dbReference type="STRING" id="453582.SAMN05421580_101222"/>
<dbReference type="EMBL" id="FTOG01000001">
    <property type="protein sequence ID" value="SIS42971.1"/>
    <property type="molecule type" value="Genomic_DNA"/>
</dbReference>
<evidence type="ECO:0000256" key="7">
    <source>
        <dbReference type="ARBA" id="ARBA00023136"/>
    </source>
</evidence>
<feature type="transmembrane region" description="Helical" evidence="8">
    <location>
        <begin position="301"/>
        <end position="323"/>
    </location>
</feature>
<feature type="transmembrane region" description="Helical" evidence="8">
    <location>
        <begin position="89"/>
        <end position="112"/>
    </location>
</feature>
<feature type="transmembrane region" description="Helical" evidence="8">
    <location>
        <begin position="171"/>
        <end position="193"/>
    </location>
</feature>
<dbReference type="GO" id="GO:0009103">
    <property type="term" value="P:lipopolysaccharide biosynthetic process"/>
    <property type="evidence" value="ECO:0007669"/>
    <property type="project" value="UniProtKB-ARBA"/>
</dbReference>
<reference evidence="10" key="1">
    <citation type="submission" date="2017-01" db="EMBL/GenBank/DDBJ databases">
        <authorList>
            <person name="Varghese N."/>
            <person name="Submissions S."/>
        </authorList>
    </citation>
    <scope>NUCLEOTIDE SEQUENCE [LARGE SCALE GENOMIC DNA]</scope>
    <source>
        <strain evidence="10">DSM 19945</strain>
    </source>
</reference>
<dbReference type="AlphaFoldDB" id="A0A1N7J175"/>
<evidence type="ECO:0000256" key="3">
    <source>
        <dbReference type="ARBA" id="ARBA00022676"/>
    </source>
</evidence>
<feature type="transmembrane region" description="Helical" evidence="8">
    <location>
        <begin position="356"/>
        <end position="375"/>
    </location>
</feature>
<dbReference type="GO" id="GO:0005886">
    <property type="term" value="C:plasma membrane"/>
    <property type="evidence" value="ECO:0007669"/>
    <property type="project" value="UniProtKB-SubCell"/>
</dbReference>
<gene>
    <name evidence="9" type="ORF">SAMN05421580_101222</name>
</gene>
<evidence type="ECO:0008006" key="11">
    <source>
        <dbReference type="Google" id="ProtNLM"/>
    </source>
</evidence>
<sequence>MKTSRLLFVGAFGALLSLALSIAYLRLGFAQVDGRFLPDDTYYTLSIARNLFEGRGLSTDGIIQTSGLQPLIVLFELPLFLLFSDPKTLVLGAVVVSAGFGALTAALAGMLATRESRTLWPGLVTAALVAVSPGLSGNALNGLETSLAAALLLWVLWLVQGTDGQGSFARAAIIGGVAGAALLARIDSVLFLLPAGLWGLSRLGVLRTAVVAFVAAVVVLPWVLYCLRFGAPVPESGAAVRQIVEFHHTIEKLGPMMGLNRIGIALDTLLSDRVLGIGAIIVLGSLLAGLAQLWRARAMNLGGVLALSGLLYLGFYLFYLPAFWFFDRYLNPVLLFSTILLVLTFAAQVEARAGRVVGALALGGVLIAISASTHLRVLSNPMMLRTDRGYTRQVEGILDQLPADAVLAAMQSGALGWWAESAPYAEKHIRVINLDGVVNRAAKEAIGAHRLGDYLAQIEATHFADWPTNVLMLNTYLGAAPKVRLGDKVFSGHLGDSFDLYMVVPGA</sequence>
<dbReference type="Proteomes" id="UP000186221">
    <property type="component" value="Unassembled WGS sequence"/>
</dbReference>
<evidence type="ECO:0000256" key="6">
    <source>
        <dbReference type="ARBA" id="ARBA00022989"/>
    </source>
</evidence>
<keyword evidence="4" id="KW-0808">Transferase</keyword>
<evidence type="ECO:0000256" key="8">
    <source>
        <dbReference type="SAM" id="Phobius"/>
    </source>
</evidence>
<evidence type="ECO:0000256" key="4">
    <source>
        <dbReference type="ARBA" id="ARBA00022679"/>
    </source>
</evidence>
<dbReference type="PANTHER" id="PTHR33908:SF11">
    <property type="entry name" value="MEMBRANE PROTEIN"/>
    <property type="match status" value="1"/>
</dbReference>
<feature type="transmembrane region" description="Helical" evidence="8">
    <location>
        <begin position="274"/>
        <end position="294"/>
    </location>
</feature>
<keyword evidence="10" id="KW-1185">Reference proteome</keyword>
<dbReference type="PANTHER" id="PTHR33908">
    <property type="entry name" value="MANNOSYLTRANSFERASE YKCB-RELATED"/>
    <property type="match status" value="1"/>
</dbReference>
<dbReference type="GO" id="GO:0016763">
    <property type="term" value="F:pentosyltransferase activity"/>
    <property type="evidence" value="ECO:0007669"/>
    <property type="project" value="TreeGrafter"/>
</dbReference>
<dbReference type="OrthoDB" id="7864577at2"/>
<organism evidence="9 10">
    <name type="scientific">Rhodobacter aestuarii</name>
    <dbReference type="NCBI Taxonomy" id="453582"/>
    <lineage>
        <taxon>Bacteria</taxon>
        <taxon>Pseudomonadati</taxon>
        <taxon>Pseudomonadota</taxon>
        <taxon>Alphaproteobacteria</taxon>
        <taxon>Rhodobacterales</taxon>
        <taxon>Rhodobacter group</taxon>
        <taxon>Rhodobacter</taxon>
    </lineage>
</organism>
<keyword evidence="6 8" id="KW-1133">Transmembrane helix</keyword>
<dbReference type="RefSeq" id="WP_076483192.1">
    <property type="nucleotide sequence ID" value="NZ_FTOG01000001.1"/>
</dbReference>
<feature type="transmembrane region" description="Helical" evidence="8">
    <location>
        <begin position="205"/>
        <end position="225"/>
    </location>
</feature>
<keyword evidence="3" id="KW-0328">Glycosyltransferase</keyword>
<proteinExistence type="predicted"/>
<feature type="transmembrane region" description="Helical" evidence="8">
    <location>
        <begin position="61"/>
        <end position="82"/>
    </location>
</feature>